<accession>A0A0G0IVM3</accession>
<name>A0A0G0IVM3_9BACT</name>
<evidence type="ECO:0000313" key="6">
    <source>
        <dbReference type="Proteomes" id="UP000034849"/>
    </source>
</evidence>
<dbReference type="STRING" id="1619046.US42_C0001G0035"/>
<dbReference type="PANTHER" id="PTHR43030">
    <property type="entry name" value="PHOSPHOENOLPYRUVATE SYNTHASE"/>
    <property type="match status" value="1"/>
</dbReference>
<dbReference type="InterPro" id="IPR036637">
    <property type="entry name" value="Phosphohistidine_dom_sf"/>
</dbReference>
<keyword evidence="3" id="KW-0067">ATP-binding</keyword>
<organism evidence="5 6">
    <name type="scientific">Candidatus Magasanikbacteria bacterium GW2011_GWC2_37_14</name>
    <dbReference type="NCBI Taxonomy" id="1619046"/>
    <lineage>
        <taxon>Bacteria</taxon>
        <taxon>Candidatus Magasanikiibacteriota</taxon>
    </lineage>
</organism>
<comment type="similarity">
    <text evidence="1">Belongs to the PEP-utilizing enzyme family.</text>
</comment>
<dbReference type="AlphaFoldDB" id="A0A0G0IVM3"/>
<feature type="domain" description="PEP-utilising enzyme mobile" evidence="4">
    <location>
        <begin position="406"/>
        <end position="476"/>
    </location>
</feature>
<evidence type="ECO:0000256" key="2">
    <source>
        <dbReference type="ARBA" id="ARBA00022741"/>
    </source>
</evidence>
<evidence type="ECO:0000313" key="5">
    <source>
        <dbReference type="EMBL" id="KKQ28184.1"/>
    </source>
</evidence>
<dbReference type="GO" id="GO:0005524">
    <property type="term" value="F:ATP binding"/>
    <property type="evidence" value="ECO:0007669"/>
    <property type="project" value="UniProtKB-KW"/>
</dbReference>
<dbReference type="Pfam" id="PF00391">
    <property type="entry name" value="PEP-utilizers"/>
    <property type="match status" value="1"/>
</dbReference>
<evidence type="ECO:0000256" key="3">
    <source>
        <dbReference type="ARBA" id="ARBA00022840"/>
    </source>
</evidence>
<keyword evidence="5" id="KW-0670">Pyruvate</keyword>
<dbReference type="SUPFAM" id="SSF52009">
    <property type="entry name" value="Phosphohistidine domain"/>
    <property type="match status" value="1"/>
</dbReference>
<keyword evidence="5" id="KW-0808">Transferase</keyword>
<dbReference type="EMBL" id="LBSX01000001">
    <property type="protein sequence ID" value="KKQ28184.1"/>
    <property type="molecule type" value="Genomic_DNA"/>
</dbReference>
<protein>
    <submittedName>
        <fullName evidence="5">Phosphoenolpyruvate synthase/pyruvate phosphate dikinase</fullName>
    </submittedName>
</protein>
<evidence type="ECO:0000259" key="4">
    <source>
        <dbReference type="Pfam" id="PF00391"/>
    </source>
</evidence>
<dbReference type="InterPro" id="IPR008279">
    <property type="entry name" value="PEP-util_enz_mobile_dom"/>
</dbReference>
<reference evidence="5 6" key="1">
    <citation type="journal article" date="2015" name="Nature">
        <title>rRNA introns, odd ribosomes, and small enigmatic genomes across a large radiation of phyla.</title>
        <authorList>
            <person name="Brown C.T."/>
            <person name="Hug L.A."/>
            <person name="Thomas B.C."/>
            <person name="Sharon I."/>
            <person name="Castelle C.J."/>
            <person name="Singh A."/>
            <person name="Wilkins M.J."/>
            <person name="Williams K.H."/>
            <person name="Banfield J.F."/>
        </authorList>
    </citation>
    <scope>NUCLEOTIDE SEQUENCE [LARGE SCALE GENOMIC DNA]</scope>
</reference>
<dbReference type="InterPro" id="IPR006319">
    <property type="entry name" value="PEP_synth"/>
</dbReference>
<dbReference type="PROSITE" id="PS00370">
    <property type="entry name" value="PEP_ENZYMES_PHOS_SITE"/>
    <property type="match status" value="1"/>
</dbReference>
<dbReference type="PANTHER" id="PTHR43030:SF1">
    <property type="entry name" value="PHOSPHOENOLPYRUVATE SYNTHASE"/>
    <property type="match status" value="1"/>
</dbReference>
<dbReference type="GO" id="GO:0008986">
    <property type="term" value="F:pyruvate, water dikinase activity"/>
    <property type="evidence" value="ECO:0007669"/>
    <property type="project" value="InterPro"/>
</dbReference>
<gene>
    <name evidence="5" type="ORF">US42_C0001G0035</name>
</gene>
<evidence type="ECO:0000256" key="1">
    <source>
        <dbReference type="ARBA" id="ARBA00007837"/>
    </source>
</evidence>
<keyword evidence="5" id="KW-0418">Kinase</keyword>
<dbReference type="Proteomes" id="UP000034849">
    <property type="component" value="Unassembled WGS sequence"/>
</dbReference>
<sequence>MKKNSWCVIAEITQNTPFVMGVTMTGSFKLWPKFGLGGKVKHYFTWYQGDFSRMCYLRKEFDAEADFLAKKMLANPDWALKIILKVEKWSTEFFKASDRQLKYNLKKLSAKDLIKVFLLSYKFHYYSHGIGPSVSWHADCEKERVSKGILKMISEQIKQKKLNLIPAIVFSTLSTPRQQSIVTKEEMAFLRLKNIEELDKHCKKYCWLPYQFKGPAYTKKDYLERWQSLEELGEKREVLLKKIITDRRQMLQEQNNLLKLLKFNQYQLDLIKLAQQMVHIKEYRKMALYHGMYCYSFIFKEIGKRLGLSLDQVRAMNHWEIAPALLKHQYDENELNQRLKECAAYCDGKKYVMYTGQAYKEFMSKIKFEKIKVKESNELFGTCACPGKVRGTVKIINLPEQVSKMNEGDILVAHNTNPNLVPAMKKAAAMVSESGGLTCHTAIVARELKIPCVVGVPQADKILKDGDQIEVDATNGIIKKL</sequence>
<keyword evidence="2" id="KW-0547">Nucleotide-binding</keyword>
<dbReference type="Gene3D" id="3.50.30.10">
    <property type="entry name" value="Phosphohistidine domain"/>
    <property type="match status" value="1"/>
</dbReference>
<comment type="caution">
    <text evidence="5">The sequence shown here is derived from an EMBL/GenBank/DDBJ whole genome shotgun (WGS) entry which is preliminary data.</text>
</comment>
<proteinExistence type="inferred from homology"/>
<dbReference type="InterPro" id="IPR018274">
    <property type="entry name" value="PEP_util_AS"/>
</dbReference>